<dbReference type="Proteomes" id="UP000231701">
    <property type="component" value="Chromosome"/>
</dbReference>
<evidence type="ECO:0000256" key="2">
    <source>
        <dbReference type="ARBA" id="ARBA00022448"/>
    </source>
</evidence>
<dbReference type="SMART" id="SM00382">
    <property type="entry name" value="AAA"/>
    <property type="match status" value="1"/>
</dbReference>
<dbReference type="InterPro" id="IPR027417">
    <property type="entry name" value="P-loop_NTPase"/>
</dbReference>
<gene>
    <name evidence="6" type="ORF">Ga0123461_0755</name>
</gene>
<keyword evidence="7" id="KW-1185">Reference proteome</keyword>
<evidence type="ECO:0000256" key="3">
    <source>
        <dbReference type="ARBA" id="ARBA00022741"/>
    </source>
</evidence>
<keyword evidence="3" id="KW-0547">Nucleotide-binding</keyword>
<evidence type="ECO:0000256" key="4">
    <source>
        <dbReference type="ARBA" id="ARBA00022840"/>
    </source>
</evidence>
<proteinExistence type="inferred from homology"/>
<organism evidence="6 7">
    <name type="scientific">Mariprofundus aestuarium</name>
    <dbReference type="NCBI Taxonomy" id="1921086"/>
    <lineage>
        <taxon>Bacteria</taxon>
        <taxon>Pseudomonadati</taxon>
        <taxon>Pseudomonadota</taxon>
        <taxon>Candidatius Mariprofundia</taxon>
        <taxon>Mariprofundales</taxon>
        <taxon>Mariprofundaceae</taxon>
        <taxon>Mariprofundus</taxon>
    </lineage>
</organism>
<reference evidence="6 7" key="1">
    <citation type="submission" date="2016-12" db="EMBL/GenBank/DDBJ databases">
        <title>Isolation and genomic insights into novel planktonic Zetaproteobacteria from stratified waters of the Chesapeake Bay.</title>
        <authorList>
            <person name="McAllister S.M."/>
            <person name="Kato S."/>
            <person name="Chan C.S."/>
            <person name="Chiu B.K."/>
            <person name="Field E.K."/>
        </authorList>
    </citation>
    <scope>NUCLEOTIDE SEQUENCE [LARGE SCALE GENOMIC DNA]</scope>
    <source>
        <strain evidence="6 7">CP-5</strain>
    </source>
</reference>
<keyword evidence="6" id="KW-0449">Lipoprotein</keyword>
<dbReference type="InterPro" id="IPR003593">
    <property type="entry name" value="AAA+_ATPase"/>
</dbReference>
<dbReference type="Gene3D" id="3.40.50.300">
    <property type="entry name" value="P-loop containing nucleotide triphosphate hydrolases"/>
    <property type="match status" value="1"/>
</dbReference>
<dbReference type="EMBL" id="CP018799">
    <property type="protein sequence ID" value="ATX79179.1"/>
    <property type="molecule type" value="Genomic_DNA"/>
</dbReference>
<evidence type="ECO:0000256" key="1">
    <source>
        <dbReference type="ARBA" id="ARBA00005417"/>
    </source>
</evidence>
<dbReference type="GO" id="GO:0016887">
    <property type="term" value="F:ATP hydrolysis activity"/>
    <property type="evidence" value="ECO:0007669"/>
    <property type="project" value="InterPro"/>
</dbReference>
<dbReference type="KEGG" id="maes:Ga0123461_0755"/>
<dbReference type="SUPFAM" id="SSF52540">
    <property type="entry name" value="P-loop containing nucleoside triphosphate hydrolases"/>
    <property type="match status" value="1"/>
</dbReference>
<accession>A0A2K8KZ43</accession>
<dbReference type="GO" id="GO:0005524">
    <property type="term" value="F:ATP binding"/>
    <property type="evidence" value="ECO:0007669"/>
    <property type="project" value="UniProtKB-KW"/>
</dbReference>
<keyword evidence="2" id="KW-0813">Transport</keyword>
<dbReference type="PROSITE" id="PS50893">
    <property type="entry name" value="ABC_TRANSPORTER_2"/>
    <property type="match status" value="1"/>
</dbReference>
<evidence type="ECO:0000259" key="5">
    <source>
        <dbReference type="PROSITE" id="PS50893"/>
    </source>
</evidence>
<sequence length="290" mass="32161">MSVFFSHSHNKEQPSLTLDDVHSVTLLGGHGKVGQKETVTEVKLEMGNVVSIVGPTGSGKTALINDIELFANSNTPTGRRMLINGATPPEELMDDPSKNPIALITQHTNFLSDLPVDVFLRMHAKIRRADEHETIVEETLDFANQLTGEPIIQGNSMTELSGGQTRALLIADAVIIGNSPILLLDEIENAGIHRGRALELLRNYQKIFVFVTHDPRIALLSDFRIVMSRGAMEKIIYPDEEEAIIIDRIGKLDDLMLRFRKRLWEGERLSEKNLDSDLSALLSSSKETSS</sequence>
<dbReference type="PANTHER" id="PTHR43117:SF4">
    <property type="entry name" value="OSMOPROTECTANT IMPORT ATP-BINDING PROTEIN OSMV"/>
    <property type="match status" value="1"/>
</dbReference>
<name>A0A2K8KZ43_MARES</name>
<dbReference type="Pfam" id="PF00005">
    <property type="entry name" value="ABC_tran"/>
    <property type="match status" value="1"/>
</dbReference>
<feature type="domain" description="ABC transporter" evidence="5">
    <location>
        <begin position="16"/>
        <end position="254"/>
    </location>
</feature>
<dbReference type="AlphaFoldDB" id="A0A2K8KZ43"/>
<protein>
    <submittedName>
        <fullName evidence="6">ABC-type lipoprotein export system, ATPase component</fullName>
    </submittedName>
</protein>
<dbReference type="PANTHER" id="PTHR43117">
    <property type="entry name" value="OSMOPROTECTANT IMPORT ATP-BINDING PROTEIN OSMV"/>
    <property type="match status" value="1"/>
</dbReference>
<dbReference type="OrthoDB" id="9776556at2"/>
<dbReference type="InterPro" id="IPR003439">
    <property type="entry name" value="ABC_transporter-like_ATP-bd"/>
</dbReference>
<evidence type="ECO:0000313" key="6">
    <source>
        <dbReference type="EMBL" id="ATX79179.1"/>
    </source>
</evidence>
<comment type="similarity">
    <text evidence="1">Belongs to the ABC transporter superfamily.</text>
</comment>
<evidence type="ECO:0000313" key="7">
    <source>
        <dbReference type="Proteomes" id="UP000231701"/>
    </source>
</evidence>
<dbReference type="RefSeq" id="WP_100277103.1">
    <property type="nucleotide sequence ID" value="NZ_CP018799.1"/>
</dbReference>
<keyword evidence="4" id="KW-0067">ATP-binding</keyword>